<dbReference type="EMBL" id="BGZK01001518">
    <property type="protein sequence ID" value="GBP81579.1"/>
    <property type="molecule type" value="Genomic_DNA"/>
</dbReference>
<gene>
    <name evidence="1" type="ORF">EVAR_52479_1</name>
</gene>
<organism evidence="1 2">
    <name type="scientific">Eumeta variegata</name>
    <name type="common">Bagworm moth</name>
    <name type="synonym">Eumeta japonica</name>
    <dbReference type="NCBI Taxonomy" id="151549"/>
    <lineage>
        <taxon>Eukaryota</taxon>
        <taxon>Metazoa</taxon>
        <taxon>Ecdysozoa</taxon>
        <taxon>Arthropoda</taxon>
        <taxon>Hexapoda</taxon>
        <taxon>Insecta</taxon>
        <taxon>Pterygota</taxon>
        <taxon>Neoptera</taxon>
        <taxon>Endopterygota</taxon>
        <taxon>Lepidoptera</taxon>
        <taxon>Glossata</taxon>
        <taxon>Ditrysia</taxon>
        <taxon>Tineoidea</taxon>
        <taxon>Psychidae</taxon>
        <taxon>Oiketicinae</taxon>
        <taxon>Eumeta</taxon>
    </lineage>
</organism>
<evidence type="ECO:0000313" key="2">
    <source>
        <dbReference type="Proteomes" id="UP000299102"/>
    </source>
</evidence>
<comment type="caution">
    <text evidence="1">The sequence shown here is derived from an EMBL/GenBank/DDBJ whole genome shotgun (WGS) entry which is preliminary data.</text>
</comment>
<dbReference type="AlphaFoldDB" id="A0A4C1Z3Y0"/>
<name>A0A4C1Z3Y0_EUMVA</name>
<protein>
    <submittedName>
        <fullName evidence="1">Uncharacterized protein</fullName>
    </submittedName>
</protein>
<proteinExistence type="predicted"/>
<accession>A0A4C1Z3Y0</accession>
<sequence length="122" mass="13597">MKRSEGARARATVHVAQTRVRHLRYPWTRSTPPFVSARVSSRGEALPSWVMGADDSSAYWRLSVGALYLLRGRPGSKNRLEFGSYSSALFDRMVNLGSHTQRAVSMYAQLPDAGLHLHVLTP</sequence>
<evidence type="ECO:0000313" key="1">
    <source>
        <dbReference type="EMBL" id="GBP81579.1"/>
    </source>
</evidence>
<dbReference type="Proteomes" id="UP000299102">
    <property type="component" value="Unassembled WGS sequence"/>
</dbReference>
<reference evidence="1 2" key="1">
    <citation type="journal article" date="2019" name="Commun. Biol.">
        <title>The bagworm genome reveals a unique fibroin gene that provides high tensile strength.</title>
        <authorList>
            <person name="Kono N."/>
            <person name="Nakamura H."/>
            <person name="Ohtoshi R."/>
            <person name="Tomita M."/>
            <person name="Numata K."/>
            <person name="Arakawa K."/>
        </authorList>
    </citation>
    <scope>NUCLEOTIDE SEQUENCE [LARGE SCALE GENOMIC DNA]</scope>
</reference>
<keyword evidence="2" id="KW-1185">Reference proteome</keyword>